<organism evidence="1 2">
    <name type="scientific">Catharanthus roseus</name>
    <name type="common">Madagascar periwinkle</name>
    <name type="synonym">Vinca rosea</name>
    <dbReference type="NCBI Taxonomy" id="4058"/>
    <lineage>
        <taxon>Eukaryota</taxon>
        <taxon>Viridiplantae</taxon>
        <taxon>Streptophyta</taxon>
        <taxon>Embryophyta</taxon>
        <taxon>Tracheophyta</taxon>
        <taxon>Spermatophyta</taxon>
        <taxon>Magnoliopsida</taxon>
        <taxon>eudicotyledons</taxon>
        <taxon>Gunneridae</taxon>
        <taxon>Pentapetalae</taxon>
        <taxon>asterids</taxon>
        <taxon>lamiids</taxon>
        <taxon>Gentianales</taxon>
        <taxon>Apocynaceae</taxon>
        <taxon>Rauvolfioideae</taxon>
        <taxon>Vinceae</taxon>
        <taxon>Catharanthinae</taxon>
        <taxon>Catharanthus</taxon>
    </lineage>
</organism>
<evidence type="ECO:0000313" key="2">
    <source>
        <dbReference type="Proteomes" id="UP001060085"/>
    </source>
</evidence>
<protein>
    <submittedName>
        <fullName evidence="1">Uncharacterized protein</fullName>
    </submittedName>
</protein>
<dbReference type="EMBL" id="CM044704">
    <property type="protein sequence ID" value="KAI5668295.1"/>
    <property type="molecule type" value="Genomic_DNA"/>
</dbReference>
<comment type="caution">
    <text evidence="1">The sequence shown here is derived from an EMBL/GenBank/DDBJ whole genome shotgun (WGS) entry which is preliminary data.</text>
</comment>
<name>A0ACC0B6N8_CATRO</name>
<accession>A0ACC0B6N8</accession>
<dbReference type="Proteomes" id="UP001060085">
    <property type="component" value="Linkage Group LG04"/>
</dbReference>
<gene>
    <name evidence="1" type="ORF">M9H77_18148</name>
</gene>
<sequence>MKPKLSNGGVLLYRSLSASMAAPRSGAVEAGNGSVSLGIGKLKDEENIFGIYDLAGDSPTGKKGKAGDGMKFPLSRWEVTVGIGVFLVFSVGLLCIYLTMPAADYSKLKFPRTLSDLRMLKEHLATYAKVYPAKFILGYCSTYIFMQTFMIPGTIFMSLLAGALFGVIKGLFMVVFNATAGASSCFFLSKLIGRPIVNWLWPDKLRFFQAEIAKRRDRLLNYMLFLRVTPTLPNLFINLASPIVDIPFHIFFLATVIGLIPASYITVRAGLALGDLKSVKDLYDFKTLSVLFLIGSVAIFPTLLKRKRVYE</sequence>
<proteinExistence type="predicted"/>
<evidence type="ECO:0000313" key="1">
    <source>
        <dbReference type="EMBL" id="KAI5668295.1"/>
    </source>
</evidence>
<reference evidence="2" key="1">
    <citation type="journal article" date="2023" name="Nat. Plants">
        <title>Single-cell RNA sequencing provides a high-resolution roadmap for understanding the multicellular compartmentation of specialized metabolism.</title>
        <authorList>
            <person name="Sun S."/>
            <person name="Shen X."/>
            <person name="Li Y."/>
            <person name="Li Y."/>
            <person name="Wang S."/>
            <person name="Li R."/>
            <person name="Zhang H."/>
            <person name="Shen G."/>
            <person name="Guo B."/>
            <person name="Wei J."/>
            <person name="Xu J."/>
            <person name="St-Pierre B."/>
            <person name="Chen S."/>
            <person name="Sun C."/>
        </authorList>
    </citation>
    <scope>NUCLEOTIDE SEQUENCE [LARGE SCALE GENOMIC DNA]</scope>
</reference>
<keyword evidence="2" id="KW-1185">Reference proteome</keyword>